<reference evidence="2" key="1">
    <citation type="journal article" date="2019" name="Int. J. Syst. Evol. Microbiol.">
        <title>The Global Catalogue of Microorganisms (GCM) 10K type strain sequencing project: providing services to taxonomists for standard genome sequencing and annotation.</title>
        <authorList>
            <consortium name="The Broad Institute Genomics Platform"/>
            <consortium name="The Broad Institute Genome Sequencing Center for Infectious Disease"/>
            <person name="Wu L."/>
            <person name="Ma J."/>
        </authorList>
    </citation>
    <scope>NUCLEOTIDE SEQUENCE [LARGE SCALE GENOMIC DNA]</scope>
    <source>
        <strain evidence="2">JCM 17986</strain>
    </source>
</reference>
<sequence length="84" mass="8214">MHQPLLSLRAALVFLLAALAGAGAGALTVLTGAGVPQSLLYGVGVFGFAVGFFDRVIGPGHACAAASDAVAAHGEPARVQSVGE</sequence>
<comment type="caution">
    <text evidence="1">The sequence shown here is derived from an EMBL/GenBank/DDBJ whole genome shotgun (WGS) entry which is preliminary data.</text>
</comment>
<name>A0ABP9I9T0_9ACTN</name>
<dbReference type="EMBL" id="BAABHS010000048">
    <property type="protein sequence ID" value="GAA4992818.1"/>
    <property type="molecule type" value="Genomic_DNA"/>
</dbReference>
<proteinExistence type="predicted"/>
<accession>A0ABP9I9T0</accession>
<organism evidence="1 2">
    <name type="scientific">Yinghuangia aomiensis</name>
    <dbReference type="NCBI Taxonomy" id="676205"/>
    <lineage>
        <taxon>Bacteria</taxon>
        <taxon>Bacillati</taxon>
        <taxon>Actinomycetota</taxon>
        <taxon>Actinomycetes</taxon>
        <taxon>Kitasatosporales</taxon>
        <taxon>Streptomycetaceae</taxon>
        <taxon>Yinghuangia</taxon>
    </lineage>
</organism>
<evidence type="ECO:0000313" key="1">
    <source>
        <dbReference type="EMBL" id="GAA4992818.1"/>
    </source>
</evidence>
<protein>
    <submittedName>
        <fullName evidence="1">Uncharacterized protein</fullName>
    </submittedName>
</protein>
<evidence type="ECO:0000313" key="2">
    <source>
        <dbReference type="Proteomes" id="UP001500466"/>
    </source>
</evidence>
<dbReference type="Proteomes" id="UP001500466">
    <property type="component" value="Unassembled WGS sequence"/>
</dbReference>
<gene>
    <name evidence="1" type="ORF">GCM10023205_76800</name>
</gene>
<keyword evidence="2" id="KW-1185">Reference proteome</keyword>